<dbReference type="STRING" id="1633631.GCA_001442925_00659"/>
<dbReference type="InterPro" id="IPR016181">
    <property type="entry name" value="Acyl_CoA_acyltransferase"/>
</dbReference>
<evidence type="ECO:0000313" key="4">
    <source>
        <dbReference type="Proteomes" id="UP000182011"/>
    </source>
</evidence>
<accession>A0A0N7MZA7</accession>
<reference evidence="2 5" key="2">
    <citation type="submission" date="2015-11" db="EMBL/GenBank/DDBJ databases">
        <authorList>
            <person name="Varghese N."/>
        </authorList>
    </citation>
    <scope>NUCLEOTIDE SEQUENCE [LARGE SCALE GENOMIC DNA]</scope>
    <source>
        <strain evidence="2 5">JGI-8</strain>
    </source>
</reference>
<dbReference type="AlphaFoldDB" id="A0A0N7MQ78"/>
<keyword evidence="3" id="KW-0687">Ribonucleoprotein</keyword>
<accession>A0A0P1P6X3</accession>
<dbReference type="PANTHER" id="PTHR42919:SF35">
    <property type="entry name" value="N-ACETYLTRANSFERASE DOMAIN-CONTAINING PROTEIN"/>
    <property type="match status" value="1"/>
</dbReference>
<sequence length="155" mass="18053">MTKGFFEKIETKEFTMEDIDCVLKIQEELKKSNSYSFLCDKMFIEVLNELQSSGSLFGRIAYIGDKPVGLIFGDTRPKWYSGPECGWLIAIVVLPEYRRQGVGRRLIAEFFDKVRELGLRKVCAMVEFADEETLAFLRKMGFKRGKLVYFEKQIY</sequence>
<dbReference type="Proteomes" id="UP000182011">
    <property type="component" value="Unassembled WGS sequence"/>
</dbReference>
<dbReference type="Gene3D" id="3.40.630.30">
    <property type="match status" value="1"/>
</dbReference>
<dbReference type="InterPro" id="IPR051556">
    <property type="entry name" value="N-term/lysine_N-AcTrnsfr"/>
</dbReference>
<protein>
    <submittedName>
        <fullName evidence="3">Ribosomal protein S18 acetylase RimI</fullName>
    </submittedName>
</protein>
<dbReference type="Pfam" id="PF00583">
    <property type="entry name" value="Acetyltransf_1"/>
    <property type="match status" value="1"/>
</dbReference>
<feature type="domain" description="N-acetyltransferase" evidence="1">
    <location>
        <begin position="9"/>
        <end position="155"/>
    </location>
</feature>
<gene>
    <name evidence="3" type="ORF">JGI4_00659</name>
    <name evidence="2" type="ORF">JGI8_02207</name>
</gene>
<dbReference type="InterPro" id="IPR000182">
    <property type="entry name" value="GNAT_dom"/>
</dbReference>
<dbReference type="EMBL" id="CZVI01000088">
    <property type="protein sequence ID" value="CUS95635.1"/>
    <property type="molecule type" value="Genomic_DNA"/>
</dbReference>
<dbReference type="GO" id="GO:0016747">
    <property type="term" value="F:acyltransferase activity, transferring groups other than amino-acyl groups"/>
    <property type="evidence" value="ECO:0007669"/>
    <property type="project" value="InterPro"/>
</dbReference>
<dbReference type="OrthoDB" id="9788850at2"/>
<accession>A0A0N7MQ78</accession>
<accession>A0A0P1LN93</accession>
<dbReference type="EMBL" id="FAOP01000003">
    <property type="protein sequence ID" value="CUU02990.1"/>
    <property type="molecule type" value="Genomic_DNA"/>
</dbReference>
<name>A0A0N7MQ78_9BACT</name>
<keyword evidence="5" id="KW-1185">Reference proteome</keyword>
<organism evidence="3 4">
    <name type="scientific">Candidatus Kryptonium thompsonii</name>
    <dbReference type="NCBI Taxonomy" id="1633631"/>
    <lineage>
        <taxon>Bacteria</taxon>
        <taxon>Pseudomonadati</taxon>
        <taxon>Candidatus Kryptoniota</taxon>
        <taxon>Candidatus Kryptonium</taxon>
    </lineage>
</organism>
<accession>A0A0P1MMU4</accession>
<accession>A0A0P1L883</accession>
<dbReference type="PANTHER" id="PTHR42919">
    <property type="entry name" value="N-ALPHA-ACETYLTRANSFERASE"/>
    <property type="match status" value="1"/>
</dbReference>
<accession>A0A0S4MVF2</accession>
<reference evidence="3 4" key="1">
    <citation type="submission" date="2015-11" db="EMBL/GenBank/DDBJ databases">
        <authorList>
            <person name="Zhang Y."/>
            <person name="Guo Z."/>
        </authorList>
    </citation>
    <scope>NUCLEOTIDE SEQUENCE [LARGE SCALE GENOMIC DNA]</scope>
    <source>
        <strain evidence="3">JGI-4</strain>
    </source>
</reference>
<evidence type="ECO:0000313" key="2">
    <source>
        <dbReference type="EMBL" id="CUS95635.1"/>
    </source>
</evidence>
<dbReference type="CDD" id="cd04301">
    <property type="entry name" value="NAT_SF"/>
    <property type="match status" value="1"/>
</dbReference>
<accession>A0A0P1LXU0</accession>
<dbReference type="SUPFAM" id="SSF55729">
    <property type="entry name" value="Acyl-CoA N-acyltransferases (Nat)"/>
    <property type="match status" value="1"/>
</dbReference>
<evidence type="ECO:0000313" key="3">
    <source>
        <dbReference type="EMBL" id="CUU02990.1"/>
    </source>
</evidence>
<dbReference type="RefSeq" id="WP_047134036.1">
    <property type="nucleotide sequence ID" value="NZ_CZVI01000088.1"/>
</dbReference>
<accession>A0A0N7MVE7</accession>
<dbReference type="GO" id="GO:0005840">
    <property type="term" value="C:ribosome"/>
    <property type="evidence" value="ECO:0007669"/>
    <property type="project" value="UniProtKB-KW"/>
</dbReference>
<proteinExistence type="predicted"/>
<dbReference type="PROSITE" id="PS51186">
    <property type="entry name" value="GNAT"/>
    <property type="match status" value="1"/>
</dbReference>
<accession>A0A0P1LBP0</accession>
<evidence type="ECO:0000259" key="1">
    <source>
        <dbReference type="PROSITE" id="PS51186"/>
    </source>
</evidence>
<accession>A0A0P1L869</accession>
<evidence type="ECO:0000313" key="5">
    <source>
        <dbReference type="Proteomes" id="UP000182200"/>
    </source>
</evidence>
<keyword evidence="3" id="KW-0689">Ribosomal protein</keyword>
<dbReference type="Proteomes" id="UP000182200">
    <property type="component" value="Unassembled WGS sequence"/>
</dbReference>
<accession>A0A0P1MSU9</accession>